<dbReference type="InterPro" id="IPR034855">
    <property type="entry name" value="RBM12_RRM3"/>
</dbReference>
<dbReference type="CDD" id="cd04047">
    <property type="entry name" value="C2B_Copine"/>
    <property type="match status" value="1"/>
</dbReference>
<reference evidence="24 25" key="1">
    <citation type="submission" date="2021-06" db="EMBL/GenBank/DDBJ databases">
        <title>Chromosome-level genome assembly of the red-tail catfish (Hemibagrus wyckioides).</title>
        <authorList>
            <person name="Shao F."/>
        </authorList>
    </citation>
    <scope>NUCLEOTIDE SEQUENCE [LARGE SCALE GENOMIC DNA]</scope>
    <source>
        <strain evidence="24">EC202008001</strain>
        <tissue evidence="24">Blood</tissue>
    </source>
</reference>
<evidence type="ECO:0000256" key="11">
    <source>
        <dbReference type="ARBA" id="ARBA00022837"/>
    </source>
</evidence>
<evidence type="ECO:0000256" key="8">
    <source>
        <dbReference type="ARBA" id="ARBA00022553"/>
    </source>
</evidence>
<keyword evidence="12 20" id="KW-0694">RNA-binding</keyword>
<dbReference type="Gene3D" id="2.60.40.150">
    <property type="entry name" value="C2 domain"/>
    <property type="match status" value="2"/>
</dbReference>
<dbReference type="PANTHER" id="PTHR10857">
    <property type="entry name" value="COPINE"/>
    <property type="match status" value="1"/>
</dbReference>
<evidence type="ECO:0000256" key="15">
    <source>
        <dbReference type="ARBA" id="ARBA00023242"/>
    </source>
</evidence>
<sequence>MAVVIRLQGLPIVAGTMDIRHFFSGLTIPDGGVHIVGGDHGEAFIVFATDEDARLGMMRTGGTIKGSKVSLLLSSKTEMQNMIELSRRRFETGNAEGASGNSNRSGPPNITGGTERGTLPTTAQGFSNTTSTTATTAVSVNEPVSNKSAPTFASTTIGNMPPNFNNFSSPNLSMGSTMTTAMSSLSTVPPPIPPLPTMPTLPPMPPMPVPPPVSTLPPVPTVNPLNSVPPVPPMAHMPHLSALPPFNPGVPPPVGPVAGGLAASGPPMSLGNPNPMFLNPLNPLNPLNLQAHLKSALMNTDELFIQVQGLPYSTSEIEIEEFFHGLGVDSIRILRDALGRSSGRALVKFFSPQDSFEALKRNAGMIGQRYIEISPASERQWRDIHGSCAEQLKVGSDLEQSRHHRGSAPSASPSGRERARSRSPHKQEFCVYLKGLPYEAENKQIFEFFKNLDIVEDSIYIAYGPNGRATGEGFVEFRNEMDYKVALGCHMQYMGSRFIQVHPITKKNMFEKIDAIRKRMQGSQGDHKGSSSEGGKGSRICAHITNIPYNVSKKDVRLFLDGIQLFEDSLKVLVDGNGNGLGQAVVQFKSEEDAHKAERLHRQKLNGRDAFVHLVTYEQMKEVERNPPPQSKRGQKAQNHSLAHAHAHAHAHAQAQAQAQAQVQAQIQAQHAFPGMTGEEFSFLRSAVGNLGNGPPFVNPFAAPGNGLAGPPPLPPLGAAVGDVSLPVPPPIVGGHLPGPVLEPPGFRPGGSSAPPGFVGAPESLRSISSFDNGSSRKGSSQNRGGNQSRSAGTQPAFGPSSENPRASTTGVAGNPRPTIVKIQNMPFTVTVDEILDFFYGYKVLPGSVCLQFSEKGLPTGEAMVAFDSHDEAMSAVMDLNDRPIGARKLDSGAGAVARRRDGKLIRPIGSLRLHASATNDITRVCITGLWATPSSLARQLWHRNASIDPATAERISLFCINNQDGEPSVGNDQWTEVDRTEKVKNCQDPEFSKRLCIDYHFEKVQKLKLGIYDIDNKSVDLKDDDYLGGFECNLGQIVSSKKITNPLMLKPGKPAGKGTITIVAEEVKDNRAIVLEIEAKNLDKKDLFGKSDPFLEFFKQTDDGTWQLVHRTEVIKNNLNPSWKKFTVSLHTFCNGDLNKPIKVHCFDYDNDGSHDLIGVFQTKVAELLKVDSGSAVEFECIHPEKQKKKKSYKNSGVVRFKYCKIEAQYSFLDYVMGGCQINFTVGIDFTGSNGDPRSPDSLHYLSPNGVNQYLNAIWSVGLVIQDYDMDKLFPAFGFGAQVPPNFEVSHEFALNFNPSSPYCKGVEGIVQAYRSVLPQVRLYGPTNFSPIINHVARIAATAAQQPTAGQYFVLLIITDGEITDLDQTKQAIVNSSKLPMSIIIVGVGEADFKAMEVLDGDNGVLKSPSGEPVARDIVQFVPFKDFAKAPKEALAQSVLAEVPNQLVSYFRMRNLNPVNPPAPRK</sequence>
<feature type="domain" description="C2" evidence="22">
    <location>
        <begin position="901"/>
        <end position="1048"/>
    </location>
</feature>
<feature type="compositionally biased region" description="Polar residues" evidence="21">
    <location>
        <begin position="801"/>
        <end position="812"/>
    </location>
</feature>
<gene>
    <name evidence="24" type="ORF">KOW79_017552</name>
</gene>
<comment type="subcellular location">
    <subcellularLocation>
        <location evidence="3">Cell junction</location>
        <location evidence="3">Focal adhesion</location>
    </subcellularLocation>
    <subcellularLocation>
        <location evidence="2">Cell membrane</location>
    </subcellularLocation>
    <subcellularLocation>
        <location evidence="4">Cytoplasm</location>
    </subcellularLocation>
    <subcellularLocation>
        <location evidence="1">Nucleus</location>
    </subcellularLocation>
</comment>
<dbReference type="InterPro" id="IPR037768">
    <property type="entry name" value="C2B_Copine"/>
</dbReference>
<feature type="domain" description="RRM" evidence="23">
    <location>
        <begin position="303"/>
        <end position="378"/>
    </location>
</feature>
<dbReference type="CDD" id="cd12751">
    <property type="entry name" value="RRM5_RBM12"/>
    <property type="match status" value="1"/>
</dbReference>
<feature type="domain" description="C2" evidence="22">
    <location>
        <begin position="1055"/>
        <end position="1180"/>
    </location>
</feature>
<keyword evidence="15" id="KW-0539">Nucleus</keyword>
<evidence type="ECO:0000256" key="16">
    <source>
        <dbReference type="ARBA" id="ARBA00058857"/>
    </source>
</evidence>
<feature type="region of interest" description="Disordered" evidence="21">
    <location>
        <begin position="737"/>
        <end position="818"/>
    </location>
</feature>
<feature type="compositionally biased region" description="Polar residues" evidence="21">
    <location>
        <begin position="142"/>
        <end position="158"/>
    </location>
</feature>
<dbReference type="Pfam" id="PF00076">
    <property type="entry name" value="RRM_1"/>
    <property type="match status" value="3"/>
</dbReference>
<evidence type="ECO:0000256" key="9">
    <source>
        <dbReference type="ARBA" id="ARBA00022723"/>
    </source>
</evidence>
<evidence type="ECO:0000313" key="25">
    <source>
        <dbReference type="Proteomes" id="UP000824219"/>
    </source>
</evidence>
<evidence type="ECO:0000256" key="3">
    <source>
        <dbReference type="ARBA" id="ARBA00004246"/>
    </source>
</evidence>
<dbReference type="Gene3D" id="3.30.70.330">
    <property type="match status" value="5"/>
</dbReference>
<keyword evidence="10" id="KW-0677">Repeat</keyword>
<evidence type="ECO:0000256" key="14">
    <source>
        <dbReference type="ARBA" id="ARBA00023136"/>
    </source>
</evidence>
<evidence type="ECO:0000256" key="13">
    <source>
        <dbReference type="ARBA" id="ARBA00022949"/>
    </source>
</evidence>
<dbReference type="GO" id="GO:0046872">
    <property type="term" value="F:metal ion binding"/>
    <property type="evidence" value="ECO:0007669"/>
    <property type="project" value="UniProtKB-KW"/>
</dbReference>
<dbReference type="InterPro" id="IPR002035">
    <property type="entry name" value="VWF_A"/>
</dbReference>
<dbReference type="SUPFAM" id="SSF54928">
    <property type="entry name" value="RNA-binding domain, RBD"/>
    <property type="match status" value="4"/>
</dbReference>
<dbReference type="OrthoDB" id="2588702at2759"/>
<feature type="region of interest" description="Disordered" evidence="21">
    <location>
        <begin position="92"/>
        <end position="159"/>
    </location>
</feature>
<dbReference type="GO" id="GO:0003723">
    <property type="term" value="F:RNA binding"/>
    <property type="evidence" value="ECO:0007669"/>
    <property type="project" value="UniProtKB-UniRule"/>
</dbReference>
<dbReference type="InterPro" id="IPR035979">
    <property type="entry name" value="RBD_domain_sf"/>
</dbReference>
<organism evidence="24 25">
    <name type="scientific">Hemibagrus wyckioides</name>
    <dbReference type="NCBI Taxonomy" id="337641"/>
    <lineage>
        <taxon>Eukaryota</taxon>
        <taxon>Metazoa</taxon>
        <taxon>Chordata</taxon>
        <taxon>Craniata</taxon>
        <taxon>Vertebrata</taxon>
        <taxon>Euteleostomi</taxon>
        <taxon>Actinopterygii</taxon>
        <taxon>Neopterygii</taxon>
        <taxon>Teleostei</taxon>
        <taxon>Ostariophysi</taxon>
        <taxon>Siluriformes</taxon>
        <taxon>Bagridae</taxon>
        <taxon>Hemibagrus</taxon>
    </lineage>
</organism>
<comment type="subunit">
    <text evidence="17">Monomer. Interacts with ERBB2 (preferentially with the tyrosine phosphorylated form); this interaction occurs at the cell membrane and is increased in a growth factor heregulin-dependent manner. Interacts with SHC1; this interaction may mediate the binding of CPNE3 with ERBB2. Interacts with RACK1.</text>
</comment>
<dbReference type="SMART" id="SM00360">
    <property type="entry name" value="RRM"/>
    <property type="match status" value="4"/>
</dbReference>
<dbReference type="InterPro" id="IPR036465">
    <property type="entry name" value="vWFA_dom_sf"/>
</dbReference>
<dbReference type="CDD" id="cd04048">
    <property type="entry name" value="C2A_Copine"/>
    <property type="match status" value="1"/>
</dbReference>
<evidence type="ECO:0000256" key="20">
    <source>
        <dbReference type="PROSITE-ProRule" id="PRU00176"/>
    </source>
</evidence>
<feature type="region of interest" description="Disordered" evidence="21">
    <location>
        <begin position="621"/>
        <end position="662"/>
    </location>
</feature>
<feature type="domain" description="RRM" evidence="23">
    <location>
        <begin position="540"/>
        <end position="617"/>
    </location>
</feature>
<dbReference type="CDD" id="cd12749">
    <property type="entry name" value="RRM4_RBM12"/>
    <property type="match status" value="1"/>
</dbReference>
<dbReference type="GO" id="GO:0071277">
    <property type="term" value="P:cellular response to calcium ion"/>
    <property type="evidence" value="ECO:0007669"/>
    <property type="project" value="TreeGrafter"/>
</dbReference>
<evidence type="ECO:0000256" key="19">
    <source>
        <dbReference type="ARBA" id="ARBA00076171"/>
    </source>
</evidence>
<dbReference type="FunFam" id="2.60.40.150:FF:000042">
    <property type="entry name" value="Copine 3"/>
    <property type="match status" value="1"/>
</dbReference>
<dbReference type="InterPro" id="IPR010734">
    <property type="entry name" value="Copine_C"/>
</dbReference>
<dbReference type="FunFam" id="2.60.40.150:FF:000099">
    <property type="entry name" value="Copine 3"/>
    <property type="match status" value="1"/>
</dbReference>
<accession>A0A9D3ND28</accession>
<dbReference type="CDD" id="cd12512">
    <property type="entry name" value="RRM3_RBM12"/>
    <property type="match status" value="1"/>
</dbReference>
<dbReference type="InterPro" id="IPR035892">
    <property type="entry name" value="C2_domain_sf"/>
</dbReference>
<comment type="function">
    <text evidence="16">Calcium-dependent phospholipid-binding protein that plays a role in ERBB2-mediated tumor cell migration in response to growth factor heregulin stimulation.</text>
</comment>
<evidence type="ECO:0000256" key="10">
    <source>
        <dbReference type="ARBA" id="ARBA00022737"/>
    </source>
</evidence>
<dbReference type="GO" id="GO:0005886">
    <property type="term" value="C:plasma membrane"/>
    <property type="evidence" value="ECO:0007669"/>
    <property type="project" value="UniProtKB-SubCell"/>
</dbReference>
<feature type="compositionally biased region" description="Low complexity" evidence="21">
    <location>
        <begin position="652"/>
        <end position="662"/>
    </location>
</feature>
<comment type="similarity">
    <text evidence="5">Belongs to the copine family.</text>
</comment>
<dbReference type="GO" id="GO:0005737">
    <property type="term" value="C:cytoplasm"/>
    <property type="evidence" value="ECO:0007669"/>
    <property type="project" value="UniProtKB-SubCell"/>
</dbReference>
<dbReference type="Pfam" id="PF00168">
    <property type="entry name" value="C2"/>
    <property type="match status" value="2"/>
</dbReference>
<dbReference type="InterPro" id="IPR034856">
    <property type="entry name" value="RBM12_RRM4"/>
</dbReference>
<evidence type="ECO:0000313" key="24">
    <source>
        <dbReference type="EMBL" id="KAG7319078.1"/>
    </source>
</evidence>
<evidence type="ECO:0000256" key="6">
    <source>
        <dbReference type="ARBA" id="ARBA00022475"/>
    </source>
</evidence>
<dbReference type="EMBL" id="JAHKSW010000021">
    <property type="protein sequence ID" value="KAG7319078.1"/>
    <property type="molecule type" value="Genomic_DNA"/>
</dbReference>
<feature type="domain" description="RRM" evidence="23">
    <location>
        <begin position="819"/>
        <end position="890"/>
    </location>
</feature>
<dbReference type="Proteomes" id="UP000824219">
    <property type="component" value="Linkage Group LG21"/>
</dbReference>
<dbReference type="InterPro" id="IPR034591">
    <property type="entry name" value="RBM12_RRM1"/>
</dbReference>
<dbReference type="SUPFAM" id="SSF53300">
    <property type="entry name" value="vWA-like"/>
    <property type="match status" value="1"/>
</dbReference>
<evidence type="ECO:0000256" key="1">
    <source>
        <dbReference type="ARBA" id="ARBA00004123"/>
    </source>
</evidence>
<comment type="caution">
    <text evidence="24">The sequence shown here is derived from an EMBL/GenBank/DDBJ whole genome shotgun (WGS) entry which is preliminary data.</text>
</comment>
<dbReference type="InterPro" id="IPR034854">
    <property type="entry name" value="RBM12_RRM5"/>
</dbReference>
<dbReference type="InterPro" id="IPR012677">
    <property type="entry name" value="Nucleotide-bd_a/b_plait_sf"/>
</dbReference>
<keyword evidence="6" id="KW-1003">Cell membrane</keyword>
<evidence type="ECO:0000256" key="12">
    <source>
        <dbReference type="ARBA" id="ARBA00022884"/>
    </source>
</evidence>
<dbReference type="GO" id="GO:0005925">
    <property type="term" value="C:focal adhesion"/>
    <property type="evidence" value="ECO:0007669"/>
    <property type="project" value="UniProtKB-SubCell"/>
</dbReference>
<feature type="compositionally biased region" description="Polar residues" evidence="21">
    <location>
        <begin position="99"/>
        <end position="112"/>
    </location>
</feature>
<evidence type="ECO:0000256" key="17">
    <source>
        <dbReference type="ARBA" id="ARBA00065466"/>
    </source>
</evidence>
<evidence type="ECO:0000256" key="2">
    <source>
        <dbReference type="ARBA" id="ARBA00004236"/>
    </source>
</evidence>
<keyword evidence="8" id="KW-0597">Phosphoprotein</keyword>
<evidence type="ECO:0000256" key="4">
    <source>
        <dbReference type="ARBA" id="ARBA00004496"/>
    </source>
</evidence>
<dbReference type="CDD" id="cd12745">
    <property type="entry name" value="RRM1_RBM12"/>
    <property type="match status" value="1"/>
</dbReference>
<evidence type="ECO:0000259" key="22">
    <source>
        <dbReference type="PROSITE" id="PS50004"/>
    </source>
</evidence>
<proteinExistence type="inferred from homology"/>
<evidence type="ECO:0000256" key="21">
    <source>
        <dbReference type="SAM" id="MobiDB-lite"/>
    </source>
</evidence>
<feature type="region of interest" description="Disordered" evidence="21">
    <location>
        <begin position="395"/>
        <end position="423"/>
    </location>
</feature>
<keyword evidence="11" id="KW-0106">Calcium</keyword>
<evidence type="ECO:0000259" key="23">
    <source>
        <dbReference type="PROSITE" id="PS50102"/>
    </source>
</evidence>
<keyword evidence="25" id="KW-1185">Reference proteome</keyword>
<dbReference type="PROSITE" id="PS50004">
    <property type="entry name" value="C2"/>
    <property type="match status" value="2"/>
</dbReference>
<dbReference type="CDD" id="cd01459">
    <property type="entry name" value="vWA_copine_like"/>
    <property type="match status" value="1"/>
</dbReference>
<dbReference type="InterPro" id="IPR000008">
    <property type="entry name" value="C2_dom"/>
</dbReference>
<evidence type="ECO:0000256" key="5">
    <source>
        <dbReference type="ARBA" id="ARBA00009048"/>
    </source>
</evidence>
<dbReference type="GO" id="GO:0005544">
    <property type="term" value="F:calcium-dependent phospholipid binding"/>
    <property type="evidence" value="ECO:0007669"/>
    <property type="project" value="InterPro"/>
</dbReference>
<evidence type="ECO:0000256" key="18">
    <source>
        <dbReference type="ARBA" id="ARBA00074834"/>
    </source>
</evidence>
<protein>
    <recommendedName>
        <fullName evidence="18">Copine-3</fullName>
    </recommendedName>
    <alternativeName>
        <fullName evidence="19">Copine III</fullName>
    </alternativeName>
</protein>
<dbReference type="InterPro" id="IPR045052">
    <property type="entry name" value="Copine"/>
</dbReference>
<feature type="compositionally biased region" description="Low complexity" evidence="21">
    <location>
        <begin position="128"/>
        <end position="141"/>
    </location>
</feature>
<feature type="compositionally biased region" description="Polar residues" evidence="21">
    <location>
        <begin position="766"/>
        <end position="794"/>
    </location>
</feature>
<dbReference type="GO" id="GO:0005634">
    <property type="term" value="C:nucleus"/>
    <property type="evidence" value="ECO:0007669"/>
    <property type="project" value="UniProtKB-SubCell"/>
</dbReference>
<keyword evidence="13" id="KW-0965">Cell junction</keyword>
<dbReference type="InterPro" id="IPR000504">
    <property type="entry name" value="RRM_dom"/>
</dbReference>
<keyword evidence="9" id="KW-0479">Metal-binding</keyword>
<dbReference type="Pfam" id="PF07002">
    <property type="entry name" value="Copine"/>
    <property type="match status" value="1"/>
</dbReference>
<keyword evidence="14" id="KW-0472">Membrane</keyword>
<dbReference type="GO" id="GO:0043122">
    <property type="term" value="P:regulation of canonical NF-kappaB signal transduction"/>
    <property type="evidence" value="ECO:0007669"/>
    <property type="project" value="TreeGrafter"/>
</dbReference>
<dbReference type="SMART" id="SM00239">
    <property type="entry name" value="C2"/>
    <property type="match status" value="2"/>
</dbReference>
<name>A0A9D3ND28_9TELE</name>
<dbReference type="SMART" id="SM00327">
    <property type="entry name" value="VWA"/>
    <property type="match status" value="1"/>
</dbReference>
<dbReference type="FunFam" id="3.30.70.330:FF:000193">
    <property type="entry name" value="RNA-binding motif protein 12"/>
    <property type="match status" value="1"/>
</dbReference>
<dbReference type="PROSITE" id="PS50102">
    <property type="entry name" value="RRM"/>
    <property type="match status" value="4"/>
</dbReference>
<dbReference type="SUPFAM" id="SSF49562">
    <property type="entry name" value="C2 domain (Calcium/lipid-binding domain, CaLB)"/>
    <property type="match status" value="2"/>
</dbReference>
<dbReference type="GO" id="GO:1903265">
    <property type="term" value="P:positive regulation of tumor necrosis factor-mediated signaling pathway"/>
    <property type="evidence" value="ECO:0007669"/>
    <property type="project" value="TreeGrafter"/>
</dbReference>
<dbReference type="PANTHER" id="PTHR10857:SF2">
    <property type="entry name" value="COPINE-1"/>
    <property type="match status" value="1"/>
</dbReference>
<keyword evidence="7" id="KW-0963">Cytoplasm</keyword>
<feature type="domain" description="RRM" evidence="23">
    <location>
        <begin position="429"/>
        <end position="506"/>
    </location>
</feature>
<evidence type="ECO:0000256" key="7">
    <source>
        <dbReference type="ARBA" id="ARBA00022490"/>
    </source>
</evidence>